<dbReference type="RefSeq" id="WP_158665366.1">
    <property type="nucleotide sequence ID" value="NZ_CP024308.1"/>
</dbReference>
<keyword evidence="1" id="KW-0472">Membrane</keyword>
<dbReference type="AlphaFoldDB" id="A0A2L0HA65"/>
<dbReference type="InterPro" id="IPR036909">
    <property type="entry name" value="Cyt_c-like_dom_sf"/>
</dbReference>
<name>A0A2L0HA65_RHIFR</name>
<dbReference type="InterPro" id="IPR051395">
    <property type="entry name" value="Cytochrome_c_Peroxidase/MauG"/>
</dbReference>
<dbReference type="NCBIfam" id="NF040606">
    <property type="entry name" value="CytoC_perox"/>
    <property type="match status" value="1"/>
</dbReference>
<keyword evidence="1" id="KW-0812">Transmembrane</keyword>
<geneLocation type="plasmid" evidence="3">
    <name>psfrenxt3a</name>
</geneLocation>
<proteinExistence type="predicted"/>
<reference evidence="2 3" key="1">
    <citation type="submission" date="2017-10" db="EMBL/GenBank/DDBJ databases">
        <title>Analysis of the genome sequences of Rhizobium populations associated to common bean (phaseolus vulgaris).</title>
        <authorList>
            <person name="Bustos P."/>
            <person name="Santamaria R.I."/>
            <person name="Miranda-Sanchez F."/>
            <person name="Perez-Carrascal O."/>
            <person name="Juarez S."/>
            <person name="Lozano L."/>
            <person name="Martinez-Flores I."/>
            <person name="Vinuesa P."/>
            <person name="Martinez-Romero E."/>
            <person name="Cevallos M.A."/>
            <person name="Romero D."/>
            <person name="Davila G."/>
            <person name="Gonzalez V."/>
        </authorList>
    </citation>
    <scope>NUCLEOTIDE SEQUENCE [LARGE SCALE GENOMIC DNA]</scope>
    <source>
        <strain evidence="2 3">NXT3</strain>
        <plasmid evidence="3">Plasmid psfrenxt3a</plasmid>
    </source>
</reference>
<accession>A0A2L0HA65</accession>
<dbReference type="PANTHER" id="PTHR30600:SF9">
    <property type="entry name" value="BLR7738 PROTEIN"/>
    <property type="match status" value="1"/>
</dbReference>
<sequence length="732" mass="80597">MRLRLLRSVFKLLLGFLAIAFAAILIVSYAPNTVRSGLAYFGKEAIIQSKKLAPPLLANRAVGTCEWLKQNWSDEDRAWVHNASQGTATFPIPYAWFQKLERPEFSPFSLVASRPLISDPNYLERLGFIAPNKSCDPEAGAAAPEGYGVLPVGFAVLKGGTDPTTGERFEDGLGLTCAACHTGRIFYQAKELRIDGAPAMIDIANLERIIGLSVCYTKMFPWRRHRLADALLDERPELVGAARTKEQEAIESRLSRICEESVFGKMRKEAAILDRRKQVHSEEGFGRLDALNRIGNQVFHENLADSANGYKPSVSLDEGGISPAALDANFAAHTAPVSFPPIWDVPHFTWAQYDASISNSAIRNIGEAMGVSAKIKMTEPGNSSHALFSSTVDVKAIDKIETLLKGSQSPFAGKIGFKGLQAPDWEDAASRFPGDNNWNIDPEKIAAGRELYKGLCFECHNSPPRDITIPMEDPTSFWSRSNWMQVGNEALFEVVQKPVDVIGTDPEQARILTERTLSIPAYLGLDTKGFLARCGLQPDATLEKSYAVGLMAAVEKLRDQWIADEERLVGKPMSEDDKNAIIGSLSNCPNSRVFELVRAFTEDQKPGFVYKIKPHYRARPLNGVWATAPYLHNGSVPTLDDLLLPQDDRPKAFCVGPAEFDTERVGLTVKTSSSIDDLECEVGMTQFDVSERGNSNRGHSFEGDGKNMPAGVIGRVLSSRDRENLIAYLKTL</sequence>
<gene>
    <name evidence="2" type="ORF">NXT3_PA00038</name>
</gene>
<dbReference type="EMBL" id="CP024308">
    <property type="protein sequence ID" value="AUX78334.1"/>
    <property type="molecule type" value="Genomic_DNA"/>
</dbReference>
<organism evidence="2 3">
    <name type="scientific">Rhizobium fredii</name>
    <name type="common">Sinorhizobium fredii</name>
    <dbReference type="NCBI Taxonomy" id="380"/>
    <lineage>
        <taxon>Bacteria</taxon>
        <taxon>Pseudomonadati</taxon>
        <taxon>Pseudomonadota</taxon>
        <taxon>Alphaproteobacteria</taxon>
        <taxon>Hyphomicrobiales</taxon>
        <taxon>Rhizobiaceae</taxon>
        <taxon>Sinorhizobium/Ensifer group</taxon>
        <taxon>Sinorhizobium</taxon>
    </lineage>
</organism>
<dbReference type="Gene3D" id="1.10.760.10">
    <property type="entry name" value="Cytochrome c-like domain"/>
    <property type="match status" value="1"/>
</dbReference>
<dbReference type="Pfam" id="PF21419">
    <property type="entry name" value="RoxA-like_Cyt-c"/>
    <property type="match status" value="1"/>
</dbReference>
<evidence type="ECO:0000313" key="2">
    <source>
        <dbReference type="EMBL" id="AUX78334.1"/>
    </source>
</evidence>
<protein>
    <submittedName>
        <fullName evidence="2">Cytochrome-c domain-containing protein</fullName>
    </submittedName>
</protein>
<evidence type="ECO:0000313" key="3">
    <source>
        <dbReference type="Proteomes" id="UP000239340"/>
    </source>
</evidence>
<feature type="transmembrane region" description="Helical" evidence="1">
    <location>
        <begin position="12"/>
        <end position="30"/>
    </location>
</feature>
<dbReference type="GO" id="GO:0020037">
    <property type="term" value="F:heme binding"/>
    <property type="evidence" value="ECO:0007669"/>
    <property type="project" value="InterPro"/>
</dbReference>
<dbReference type="PANTHER" id="PTHR30600">
    <property type="entry name" value="CYTOCHROME C PEROXIDASE-RELATED"/>
    <property type="match status" value="1"/>
</dbReference>
<keyword evidence="2" id="KW-0614">Plasmid</keyword>
<dbReference type="Proteomes" id="UP000239340">
    <property type="component" value="Plasmid pSfreNXT3a"/>
</dbReference>
<dbReference type="SUPFAM" id="SSF46626">
    <property type="entry name" value="Cytochrome c"/>
    <property type="match status" value="1"/>
</dbReference>
<dbReference type="GO" id="GO:0009055">
    <property type="term" value="F:electron transfer activity"/>
    <property type="evidence" value="ECO:0007669"/>
    <property type="project" value="InterPro"/>
</dbReference>
<keyword evidence="1" id="KW-1133">Transmembrane helix</keyword>
<dbReference type="GO" id="GO:0004130">
    <property type="term" value="F:cytochrome-c peroxidase activity"/>
    <property type="evidence" value="ECO:0007669"/>
    <property type="project" value="TreeGrafter"/>
</dbReference>
<dbReference type="InterPro" id="IPR047758">
    <property type="entry name" value="CytoC_perox"/>
</dbReference>
<evidence type="ECO:0000256" key="1">
    <source>
        <dbReference type="SAM" id="Phobius"/>
    </source>
</evidence>